<dbReference type="AlphaFoldDB" id="A0A516GRU8"/>
<dbReference type="Proteomes" id="UP000319209">
    <property type="component" value="Chromosome"/>
</dbReference>
<name>A0A516GRU8_9FLAO</name>
<proteinExistence type="predicted"/>
<gene>
    <name evidence="1" type="ORF">FNB79_09795</name>
</gene>
<sequence length="237" mass="28075">MRLKENIITEKLREKFVSSRISKEIFFVECIEDLHKCVLNNKTYDFIRSSVLLRILLLDKGIETINTNYNIDINFYANNEIITGIALSNRKIREIQTYRDDFSKNKGINYVMLSHEPLKKYNLEEFVEINCLKIKSETEYIFNIRNIINLISNKHGASHLEPNFDLNTMESFFWGKFSPFTMKNDNYFLNKIKEIIIILLHSLEPLHNRIIDNLIEYNSKNKQSSSSSEVTMIETWE</sequence>
<keyword evidence="2" id="KW-1185">Reference proteome</keyword>
<dbReference type="KEGG" id="fop:FNB79_09795"/>
<evidence type="ECO:0000313" key="1">
    <source>
        <dbReference type="EMBL" id="QDO94251.1"/>
    </source>
</evidence>
<dbReference type="EMBL" id="CP041637">
    <property type="protein sequence ID" value="QDO94251.1"/>
    <property type="molecule type" value="Genomic_DNA"/>
</dbReference>
<protein>
    <submittedName>
        <fullName evidence="1">Uncharacterized protein</fullName>
    </submittedName>
</protein>
<dbReference type="RefSeq" id="WP_143381136.1">
    <property type="nucleotide sequence ID" value="NZ_CP041637.1"/>
</dbReference>
<reference evidence="1 2" key="1">
    <citation type="submission" date="2019-07" db="EMBL/GenBank/DDBJ databases">
        <title>Genome sequencing for Formosa sp. PS13.</title>
        <authorList>
            <person name="Park S.-J."/>
        </authorList>
    </citation>
    <scope>NUCLEOTIDE SEQUENCE [LARGE SCALE GENOMIC DNA]</scope>
    <source>
        <strain evidence="1 2">PS13</strain>
    </source>
</reference>
<accession>A0A516GRU8</accession>
<organism evidence="1 2">
    <name type="scientific">Formosa sediminum</name>
    <dbReference type="NCBI Taxonomy" id="2594004"/>
    <lineage>
        <taxon>Bacteria</taxon>
        <taxon>Pseudomonadati</taxon>
        <taxon>Bacteroidota</taxon>
        <taxon>Flavobacteriia</taxon>
        <taxon>Flavobacteriales</taxon>
        <taxon>Flavobacteriaceae</taxon>
        <taxon>Formosa</taxon>
    </lineage>
</organism>
<evidence type="ECO:0000313" key="2">
    <source>
        <dbReference type="Proteomes" id="UP000319209"/>
    </source>
</evidence>